<dbReference type="PANTHER" id="PTHR30547:SF5">
    <property type="entry name" value="NUCLEASE YHCG-RELATED"/>
    <property type="match status" value="1"/>
</dbReference>
<dbReference type="InterPro" id="IPR009362">
    <property type="entry name" value="YhcG_C"/>
</dbReference>
<dbReference type="Gene3D" id="3.40.1350.10">
    <property type="match status" value="1"/>
</dbReference>
<dbReference type="AlphaFoldDB" id="A0A9X3C897"/>
<gene>
    <name evidence="3" type="ORF">OIU80_00125</name>
</gene>
<dbReference type="InterPro" id="IPR011856">
    <property type="entry name" value="tRNA_endonuc-like_dom_sf"/>
</dbReference>
<proteinExistence type="predicted"/>
<evidence type="ECO:0000313" key="4">
    <source>
        <dbReference type="Proteomes" id="UP001151133"/>
    </source>
</evidence>
<protein>
    <submittedName>
        <fullName evidence="3">PDDEXK nuclease domain-containing protein</fullName>
    </submittedName>
</protein>
<dbReference type="Proteomes" id="UP001151133">
    <property type="component" value="Unassembled WGS sequence"/>
</dbReference>
<evidence type="ECO:0000313" key="3">
    <source>
        <dbReference type="EMBL" id="MCV9930673.1"/>
    </source>
</evidence>
<keyword evidence="4" id="KW-1185">Reference proteome</keyword>
<evidence type="ECO:0000259" key="1">
    <source>
        <dbReference type="Pfam" id="PF06250"/>
    </source>
</evidence>
<dbReference type="InterPro" id="IPR053148">
    <property type="entry name" value="PD-DEXK-like_domain"/>
</dbReference>
<accession>A0A9X3C897</accession>
<organism evidence="3 4">
    <name type="scientific">Flavobacterium frigoritolerans</name>
    <dbReference type="NCBI Taxonomy" id="2987686"/>
    <lineage>
        <taxon>Bacteria</taxon>
        <taxon>Pseudomonadati</taxon>
        <taxon>Bacteroidota</taxon>
        <taxon>Flavobacteriia</taxon>
        <taxon>Flavobacteriales</taxon>
        <taxon>Flavobacteriaceae</taxon>
        <taxon>Flavobacterium</taxon>
    </lineage>
</organism>
<feature type="domain" description="YhcG N-terminal" evidence="2">
    <location>
        <begin position="14"/>
        <end position="173"/>
    </location>
</feature>
<evidence type="ECO:0000259" key="2">
    <source>
        <dbReference type="Pfam" id="PF17761"/>
    </source>
</evidence>
<comment type="caution">
    <text evidence="3">The sequence shown here is derived from an EMBL/GenBank/DDBJ whole genome shotgun (WGS) entry which is preliminary data.</text>
</comment>
<feature type="domain" description="YhcG PDDEXK nuclease" evidence="1">
    <location>
        <begin position="198"/>
        <end position="346"/>
    </location>
</feature>
<sequence>MSTDFQNKVIFQQVVELLQDARQQVLRTVNSTMTLTYFEIGRMIVEEEQSGKDRAKYGKQLLKGLSQQLTKEFGKGFSVENLDRMRKFYQIYSISSSLMTKLENQKTQSVTAQFDKLDFQTLSSFFKLTWTHYIFLMRIDDENERRFYEIESEKHNWSVRELKRQYDSALYTRLSLSRDKEGVLKLSEKGQIIEKPKDIIKDAYILEFLGLPELHQYSESELEDEIINKLEHFLLELGTGFTFVARQKRITFDDKHFRIDLVFFNRILKCFVLIDLKIGELKHQDLGQMQMYVNYYDREIRLEDENKTIGIVLCQNKSDAVVRYTLPENNEQIFASKYKTVLPSVEVLKELIENK</sequence>
<dbReference type="Pfam" id="PF06250">
    <property type="entry name" value="YhcG_C"/>
    <property type="match status" value="1"/>
</dbReference>
<name>A0A9X3C897_9FLAO</name>
<reference evidence="3" key="1">
    <citation type="submission" date="2022-10" db="EMBL/GenBank/DDBJ databases">
        <title>Two novel species of Flavobacterium.</title>
        <authorList>
            <person name="Liu Q."/>
            <person name="Xin Y.-H."/>
        </authorList>
    </citation>
    <scope>NUCLEOTIDE SEQUENCE</scope>
    <source>
        <strain evidence="3">LS1R47</strain>
    </source>
</reference>
<dbReference type="PANTHER" id="PTHR30547">
    <property type="entry name" value="UNCHARACTERIZED PROTEIN YHCG-RELATED"/>
    <property type="match status" value="1"/>
</dbReference>
<dbReference type="GO" id="GO:0003676">
    <property type="term" value="F:nucleic acid binding"/>
    <property type="evidence" value="ECO:0007669"/>
    <property type="project" value="InterPro"/>
</dbReference>
<dbReference type="Pfam" id="PF17761">
    <property type="entry name" value="DUF1016_N"/>
    <property type="match status" value="1"/>
</dbReference>
<dbReference type="InterPro" id="IPR041527">
    <property type="entry name" value="YhcG_N"/>
</dbReference>
<dbReference type="EMBL" id="JAOZEV010000001">
    <property type="protein sequence ID" value="MCV9930673.1"/>
    <property type="molecule type" value="Genomic_DNA"/>
</dbReference>
<dbReference type="RefSeq" id="WP_264285084.1">
    <property type="nucleotide sequence ID" value="NZ_JAOZEV010000001.1"/>
</dbReference>